<dbReference type="Proteomes" id="UP001054945">
    <property type="component" value="Unassembled WGS sequence"/>
</dbReference>
<evidence type="ECO:0000313" key="2">
    <source>
        <dbReference type="EMBL" id="GIX92125.1"/>
    </source>
</evidence>
<name>A0AAV4P4J5_CAEEX</name>
<feature type="region of interest" description="Disordered" evidence="1">
    <location>
        <begin position="39"/>
        <end position="72"/>
    </location>
</feature>
<accession>A0AAV4P4J5</accession>
<reference evidence="2 3" key="1">
    <citation type="submission" date="2021-06" db="EMBL/GenBank/DDBJ databases">
        <title>Caerostris extrusa draft genome.</title>
        <authorList>
            <person name="Kono N."/>
            <person name="Arakawa K."/>
        </authorList>
    </citation>
    <scope>NUCLEOTIDE SEQUENCE [LARGE SCALE GENOMIC DNA]</scope>
</reference>
<keyword evidence="3" id="KW-1185">Reference proteome</keyword>
<dbReference type="EMBL" id="BPLR01004097">
    <property type="protein sequence ID" value="GIX92125.1"/>
    <property type="molecule type" value="Genomic_DNA"/>
</dbReference>
<dbReference type="AlphaFoldDB" id="A0AAV4P4J5"/>
<protein>
    <submittedName>
        <fullName evidence="2">Uncharacterized protein</fullName>
    </submittedName>
</protein>
<evidence type="ECO:0000313" key="3">
    <source>
        <dbReference type="Proteomes" id="UP001054945"/>
    </source>
</evidence>
<organism evidence="2 3">
    <name type="scientific">Caerostris extrusa</name>
    <name type="common">Bark spider</name>
    <name type="synonym">Caerostris bankana</name>
    <dbReference type="NCBI Taxonomy" id="172846"/>
    <lineage>
        <taxon>Eukaryota</taxon>
        <taxon>Metazoa</taxon>
        <taxon>Ecdysozoa</taxon>
        <taxon>Arthropoda</taxon>
        <taxon>Chelicerata</taxon>
        <taxon>Arachnida</taxon>
        <taxon>Araneae</taxon>
        <taxon>Araneomorphae</taxon>
        <taxon>Entelegynae</taxon>
        <taxon>Araneoidea</taxon>
        <taxon>Araneidae</taxon>
        <taxon>Caerostris</taxon>
    </lineage>
</organism>
<evidence type="ECO:0000256" key="1">
    <source>
        <dbReference type="SAM" id="MobiDB-lite"/>
    </source>
</evidence>
<sequence>MDDHEVVNGFDVDFIGSEGLRAERHLEFVGIPLGIGSASSNGNLRSLTDDVRSGETPPGRMSKLRRSQSKERFDLDPSELQSYILKVEDSRTCKRI</sequence>
<gene>
    <name evidence="2" type="ORF">CEXT_647621</name>
</gene>
<proteinExistence type="predicted"/>
<comment type="caution">
    <text evidence="2">The sequence shown here is derived from an EMBL/GenBank/DDBJ whole genome shotgun (WGS) entry which is preliminary data.</text>
</comment>